<dbReference type="GO" id="GO:0000724">
    <property type="term" value="P:double-strand break repair via homologous recombination"/>
    <property type="evidence" value="ECO:0007669"/>
    <property type="project" value="TreeGrafter"/>
</dbReference>
<evidence type="ECO:0000256" key="1">
    <source>
        <dbReference type="SAM" id="MobiDB-lite"/>
    </source>
</evidence>
<dbReference type="STRING" id="1165861.A0A0L0VJ86"/>
<protein>
    <submittedName>
        <fullName evidence="2">Uncharacterized protein</fullName>
    </submittedName>
</protein>
<proteinExistence type="predicted"/>
<sequence>MTHSSIFGGSVEGSKDLDSQDDEEEEEEEEEPNELPEVLHPKKVKMNILSRMMPRCYVTKAEKDLRLMEEEKKAGKMRLTLDTDSDDDDIDLPHPQPRSTKRPPRCRSNSIENSTLRVASSHRGTSDTSNQQRRQKEPAGLTWGERMGMRTNMRSSSTPQLLNSPRNLERSTSHASSVSSRISQSTSSRTAQVPPQARNKPDQAISLKDDHALWKTYESSDSRPVANHTTPAWRRQGIDCNEKPDFELAHIPIWDFKDFTPDFGITRLPANLTITSQVGYLSDGHITELVSVLNGTRQETVIEPIEIYGRSLSGFITLEEWQDHLSSLADQIHDEIFGWMAEDSERSKDALTEMGRWFKFMGRSISSIGFNDQLLDPMVSWNADLLAWLDDLAADAVNRSEFSNLVLVCSWGIFELVCRLDLRCRRRDLDCSTRSLECIVDLGHRSLGSLLIHLLEYGPPVTMGKLKAYVSNDDQDGPLFDVSVEVWASLLNVILAPIEEGSRPGYLSIDRFWTKIIDTNRFHARRVELSQIACGEAISYLSMMICAISQILPSGKTTEESRMGSSNWSILVDSLGKIPEMILSETLEVRMRERRDRYIRTLFTRILIFHERWNWQLCFDDGMVERLYKILNGGRLERLSIEVPEMNHRFGPVDRFPHILDIDESELKHTSSSEELVYLLETNLRTDDSCFGMFLKILVIGFKALQRPIDPSKQKEIEKIISRCNPLRQLAFKPSRELGPIDSKITEQSRSSLVNHSSLFLVYSILFPNTLKRQWSFLCNLYSFSSIDIPARSTHLKILCQFAKFLKPPSPSPSSSPGFGPFEYLKIIIKKISENLNLLKVEYSRLKDRESAIEAHLFGSSTTTPAANNAVSASSSSRDIFKKSSVENSTLRLELKEVTESINSRILLIVQILDSLYDLFCFFDVDLTRINRLGNHSLIYPPLFWLDSSWTAGLEESSLVKEKRVMNGLNKLICGLMERRREKLGQVLEDERWVKEVEEKLKEESRLGTEYRPDRPVEDDLMDHELVIQKNELKEDIEAVYSLDREWVQRAVTVLPTLLMKSIQSFILDHQEHSQKGKDDDGQDELGIRLIVSLGAIDQLKAIVDPDFNWLQNFKLVEHQLGLSGLTPRPLNPLPNNSNINISKNKIGLSLMTMTMTSLMSYLIGNLGSYYQDINHQHTSSTTSSLTKLYRGQVRLEILRIWMDSLAFIEYTIQLQFSSLIILLESFSSKLGGDPLDHPHHELFCSFLPQLDTWNTWVIDNHLIRTSDVSLHTPCSWILSSDFLAKIYIHHHSHIFSSSKEFESKRIEFFDLVFGEMKKNLTDSLNPQTSGRRANIARSGEEERESDGEDFPVRIPTSSYVRLYKEIIGRLAESISTMNRGLAVLLSVEPSSSSSSSSSRDNPRITQQQRTLLEKKVNKWKGIVKQIILDHLSLHNHTNNNSGNLNQPGHTTTTDHLGLVKLDQFFNFISLPKLRILKSILGIT</sequence>
<feature type="compositionally biased region" description="Polar residues" evidence="1">
    <location>
        <begin position="152"/>
        <end position="166"/>
    </location>
</feature>
<dbReference type="OrthoDB" id="2386201at2759"/>
<dbReference type="EMBL" id="AJIL01000047">
    <property type="protein sequence ID" value="KNE99352.1"/>
    <property type="molecule type" value="Genomic_DNA"/>
</dbReference>
<feature type="compositionally biased region" description="Polar residues" evidence="1">
    <location>
        <begin position="1323"/>
        <end position="1332"/>
    </location>
</feature>
<feature type="compositionally biased region" description="Polar residues" evidence="1">
    <location>
        <begin position="107"/>
        <end position="132"/>
    </location>
</feature>
<name>A0A0L0VJ86_9BASI</name>
<feature type="compositionally biased region" description="Low complexity" evidence="1">
    <location>
        <begin position="173"/>
        <end position="190"/>
    </location>
</feature>
<feature type="compositionally biased region" description="Acidic residues" evidence="1">
    <location>
        <begin position="19"/>
        <end position="34"/>
    </location>
</feature>
<dbReference type="Proteomes" id="UP000054564">
    <property type="component" value="Unassembled WGS sequence"/>
</dbReference>
<gene>
    <name evidence="2" type="ORF">PSTG_07470</name>
</gene>
<feature type="region of interest" description="Disordered" evidence="1">
    <location>
        <begin position="76"/>
        <end position="206"/>
    </location>
</feature>
<reference evidence="3" key="1">
    <citation type="submission" date="2014-03" db="EMBL/GenBank/DDBJ databases">
        <title>The Genome Sequence of Puccinia striiformis f. sp. tritici PST-78.</title>
        <authorList>
            <consortium name="The Broad Institute Genome Sequencing Platform"/>
            <person name="Cuomo C."/>
            <person name="Hulbert S."/>
            <person name="Chen X."/>
            <person name="Walker B."/>
            <person name="Young S.K."/>
            <person name="Zeng Q."/>
            <person name="Gargeya S."/>
            <person name="Fitzgerald M."/>
            <person name="Haas B."/>
            <person name="Abouelleil A."/>
            <person name="Alvarado L."/>
            <person name="Arachchi H.M."/>
            <person name="Berlin A.M."/>
            <person name="Chapman S.B."/>
            <person name="Goldberg J."/>
            <person name="Griggs A."/>
            <person name="Gujja S."/>
            <person name="Hansen M."/>
            <person name="Howarth C."/>
            <person name="Imamovic A."/>
            <person name="Larimer J."/>
            <person name="McCowan C."/>
            <person name="Montmayeur A."/>
            <person name="Murphy C."/>
            <person name="Neiman D."/>
            <person name="Pearson M."/>
            <person name="Priest M."/>
            <person name="Roberts A."/>
            <person name="Saif S."/>
            <person name="Shea T."/>
            <person name="Sisk P."/>
            <person name="Sykes S."/>
            <person name="Wortman J."/>
            <person name="Nusbaum C."/>
            <person name="Birren B."/>
        </authorList>
    </citation>
    <scope>NUCLEOTIDE SEQUENCE [LARGE SCALE GENOMIC DNA]</scope>
    <source>
        <strain evidence="3">race PST-78</strain>
    </source>
</reference>
<evidence type="ECO:0000313" key="3">
    <source>
        <dbReference type="Proteomes" id="UP000054564"/>
    </source>
</evidence>
<feature type="region of interest" description="Disordered" evidence="1">
    <location>
        <begin position="1323"/>
        <end position="1351"/>
    </location>
</feature>
<dbReference type="InterPro" id="IPR019021">
    <property type="entry name" value="Mms22"/>
</dbReference>
<dbReference type="GO" id="GO:0005634">
    <property type="term" value="C:nucleus"/>
    <property type="evidence" value="ECO:0007669"/>
    <property type="project" value="InterPro"/>
</dbReference>
<dbReference type="Pfam" id="PF09462">
    <property type="entry name" value="Mus7"/>
    <property type="match status" value="1"/>
</dbReference>
<evidence type="ECO:0000313" key="2">
    <source>
        <dbReference type="EMBL" id="KNE99352.1"/>
    </source>
</evidence>
<dbReference type="PANTHER" id="PTHR28122">
    <property type="entry name" value="E3 UBIQUITIN-PROTEIN LIGASE SUBSTRATE RECEPTOR MMS22"/>
    <property type="match status" value="1"/>
</dbReference>
<comment type="caution">
    <text evidence="2">The sequence shown here is derived from an EMBL/GenBank/DDBJ whole genome shotgun (WGS) entry which is preliminary data.</text>
</comment>
<dbReference type="PANTHER" id="PTHR28122:SF1">
    <property type="entry name" value="E3 UBIQUITIN-PROTEIN LIGASE SUBSTRATE RECEPTOR MMS22"/>
    <property type="match status" value="1"/>
</dbReference>
<dbReference type="GO" id="GO:0035361">
    <property type="term" value="C:Cul8-RING ubiquitin ligase complex"/>
    <property type="evidence" value="ECO:0007669"/>
    <property type="project" value="TreeGrafter"/>
</dbReference>
<dbReference type="GO" id="GO:0031297">
    <property type="term" value="P:replication fork processing"/>
    <property type="evidence" value="ECO:0007669"/>
    <property type="project" value="InterPro"/>
</dbReference>
<accession>A0A0L0VJ86</accession>
<keyword evidence="3" id="KW-1185">Reference proteome</keyword>
<organism evidence="2 3">
    <name type="scientific">Puccinia striiformis f. sp. tritici PST-78</name>
    <dbReference type="NCBI Taxonomy" id="1165861"/>
    <lineage>
        <taxon>Eukaryota</taxon>
        <taxon>Fungi</taxon>
        <taxon>Dikarya</taxon>
        <taxon>Basidiomycota</taxon>
        <taxon>Pucciniomycotina</taxon>
        <taxon>Pucciniomycetes</taxon>
        <taxon>Pucciniales</taxon>
        <taxon>Pucciniaceae</taxon>
        <taxon>Puccinia</taxon>
    </lineage>
</organism>
<feature type="region of interest" description="Disordered" evidence="1">
    <location>
        <begin position="1"/>
        <end position="42"/>
    </location>
</feature>